<feature type="region of interest" description="Disordered" evidence="9">
    <location>
        <begin position="428"/>
        <end position="466"/>
    </location>
</feature>
<evidence type="ECO:0000256" key="3">
    <source>
        <dbReference type="ARBA" id="ARBA00022679"/>
    </source>
</evidence>
<evidence type="ECO:0000259" key="10">
    <source>
        <dbReference type="PROSITE" id="PS50011"/>
    </source>
</evidence>
<dbReference type="InterPro" id="IPR011009">
    <property type="entry name" value="Kinase-like_dom_sf"/>
</dbReference>
<keyword evidence="5" id="KW-0418">Kinase</keyword>
<comment type="catalytic activity">
    <reaction evidence="8">
        <text>L-seryl-[protein] + ATP = O-phospho-L-seryl-[protein] + ADP + H(+)</text>
        <dbReference type="Rhea" id="RHEA:17989"/>
        <dbReference type="Rhea" id="RHEA-COMP:9863"/>
        <dbReference type="Rhea" id="RHEA-COMP:11604"/>
        <dbReference type="ChEBI" id="CHEBI:15378"/>
        <dbReference type="ChEBI" id="CHEBI:29999"/>
        <dbReference type="ChEBI" id="CHEBI:30616"/>
        <dbReference type="ChEBI" id="CHEBI:83421"/>
        <dbReference type="ChEBI" id="CHEBI:456216"/>
        <dbReference type="EC" id="2.7.11.1"/>
    </reaction>
</comment>
<feature type="compositionally biased region" description="Polar residues" evidence="9">
    <location>
        <begin position="454"/>
        <end position="466"/>
    </location>
</feature>
<dbReference type="Gene3D" id="1.10.510.10">
    <property type="entry name" value="Transferase(Phosphotransferase) domain 1"/>
    <property type="match status" value="1"/>
</dbReference>
<dbReference type="AlphaFoldDB" id="A0AAD9S498"/>
<keyword evidence="12" id="KW-1185">Reference proteome</keyword>
<keyword evidence="6" id="KW-0067">ATP-binding</keyword>
<dbReference type="PROSITE" id="PS50011">
    <property type="entry name" value="PROTEIN_KINASE_DOM"/>
    <property type="match status" value="1"/>
</dbReference>
<evidence type="ECO:0000313" key="12">
    <source>
        <dbReference type="Proteomes" id="UP001265746"/>
    </source>
</evidence>
<evidence type="ECO:0000256" key="4">
    <source>
        <dbReference type="ARBA" id="ARBA00022741"/>
    </source>
</evidence>
<accession>A0AAD9S498</accession>
<gene>
    <name evidence="11" type="ORF">N8I77_012508</name>
</gene>
<keyword evidence="3" id="KW-0808">Transferase</keyword>
<evidence type="ECO:0000256" key="7">
    <source>
        <dbReference type="ARBA" id="ARBA00047899"/>
    </source>
</evidence>
<evidence type="ECO:0000256" key="6">
    <source>
        <dbReference type="ARBA" id="ARBA00022840"/>
    </source>
</evidence>
<comment type="catalytic activity">
    <reaction evidence="7">
        <text>L-threonyl-[protein] + ATP = O-phospho-L-threonyl-[protein] + ADP + H(+)</text>
        <dbReference type="Rhea" id="RHEA:46608"/>
        <dbReference type="Rhea" id="RHEA-COMP:11060"/>
        <dbReference type="Rhea" id="RHEA-COMP:11605"/>
        <dbReference type="ChEBI" id="CHEBI:15378"/>
        <dbReference type="ChEBI" id="CHEBI:30013"/>
        <dbReference type="ChEBI" id="CHEBI:30616"/>
        <dbReference type="ChEBI" id="CHEBI:61977"/>
        <dbReference type="ChEBI" id="CHEBI:456216"/>
        <dbReference type="EC" id="2.7.11.1"/>
    </reaction>
</comment>
<dbReference type="InterPro" id="IPR000719">
    <property type="entry name" value="Prot_kinase_dom"/>
</dbReference>
<dbReference type="EC" id="2.7.11.1" evidence="1"/>
<evidence type="ECO:0000256" key="5">
    <source>
        <dbReference type="ARBA" id="ARBA00022777"/>
    </source>
</evidence>
<evidence type="ECO:0000313" key="11">
    <source>
        <dbReference type="EMBL" id="KAK2597744.1"/>
    </source>
</evidence>
<feature type="compositionally biased region" description="Low complexity" evidence="9">
    <location>
        <begin position="433"/>
        <end position="449"/>
    </location>
</feature>
<organism evidence="11 12">
    <name type="scientific">Phomopsis amygdali</name>
    <name type="common">Fusicoccum amygdali</name>
    <dbReference type="NCBI Taxonomy" id="1214568"/>
    <lineage>
        <taxon>Eukaryota</taxon>
        <taxon>Fungi</taxon>
        <taxon>Dikarya</taxon>
        <taxon>Ascomycota</taxon>
        <taxon>Pezizomycotina</taxon>
        <taxon>Sordariomycetes</taxon>
        <taxon>Sordariomycetidae</taxon>
        <taxon>Diaporthales</taxon>
        <taxon>Diaporthaceae</taxon>
        <taxon>Diaporthe</taxon>
    </lineage>
</organism>
<keyword evidence="2" id="KW-0723">Serine/threonine-protein kinase</keyword>
<keyword evidence="4" id="KW-0547">Nucleotide-binding</keyword>
<dbReference type="SUPFAM" id="SSF56112">
    <property type="entry name" value="Protein kinase-like (PK-like)"/>
    <property type="match status" value="1"/>
</dbReference>
<dbReference type="InterPro" id="IPR050660">
    <property type="entry name" value="NEK_Ser/Thr_kinase"/>
</dbReference>
<evidence type="ECO:0000256" key="9">
    <source>
        <dbReference type="SAM" id="MobiDB-lite"/>
    </source>
</evidence>
<dbReference type="GO" id="GO:0004674">
    <property type="term" value="F:protein serine/threonine kinase activity"/>
    <property type="evidence" value="ECO:0007669"/>
    <property type="project" value="UniProtKB-KW"/>
</dbReference>
<dbReference type="EMBL" id="JAUJFL010000009">
    <property type="protein sequence ID" value="KAK2597744.1"/>
    <property type="molecule type" value="Genomic_DNA"/>
</dbReference>
<feature type="domain" description="Protein kinase" evidence="10">
    <location>
        <begin position="1"/>
        <end position="425"/>
    </location>
</feature>
<reference evidence="11" key="1">
    <citation type="submission" date="2023-06" db="EMBL/GenBank/DDBJ databases">
        <authorList>
            <person name="Noh H."/>
        </authorList>
    </citation>
    <scope>NUCLEOTIDE SEQUENCE</scope>
    <source>
        <strain evidence="11">DUCC20226</strain>
    </source>
</reference>
<dbReference type="PANTHER" id="PTHR43671:SF98">
    <property type="entry name" value="SERINE_THREONINE-PROTEIN KINASE NEK11"/>
    <property type="match status" value="1"/>
</dbReference>
<dbReference type="GO" id="GO:0005634">
    <property type="term" value="C:nucleus"/>
    <property type="evidence" value="ECO:0007669"/>
    <property type="project" value="TreeGrafter"/>
</dbReference>
<dbReference type="PANTHER" id="PTHR43671">
    <property type="entry name" value="SERINE/THREONINE-PROTEIN KINASE NEK"/>
    <property type="match status" value="1"/>
</dbReference>
<proteinExistence type="predicted"/>
<dbReference type="Proteomes" id="UP001265746">
    <property type="component" value="Unassembled WGS sequence"/>
</dbReference>
<name>A0AAD9S498_PHOAM</name>
<sequence length="466" mass="52491">MAPLTQQRHAYSIQKRLDDNVYVVRHNSDNAQYLGSRWDASVVDPAFSDLLDRGTKGALGSLLNHPNLINYTETVADHLIHGRCSGETVSSQRMLLWDFCEAGTLQNLFNQHPVLPQTQTVTNQDWVAALDALDADDKDGRDAVNAQIPRTRQLVRGFLPESLCWHVLLSVLKALSWLHEGHRDDTRISVVGTQSRRVTDDWKSDEDWLPILHRDIRPDNIFFQHPKGTETYGLCKLGNYSNCAVSNHVNERYVGQVVSATRGDLSLNTMRANMAVADPLLLEADARPYTKATELFQLGRIVYEMMSTKKVPDPDARDDQGNPLPFCRQGDIEVLTGYSSGLRQTVRNLLASYRGPCTGSRELTSEALIQARKAYLDWKSDTRDGKLHRDLVDDGWQRQANDDERIRADEELHARQGQLSSHRWIRDDLEPQPRVAVPPVTPSVAATPRMSTPRMPSTRGSSPRVS</sequence>
<protein>
    <recommendedName>
        <fullName evidence="1">non-specific serine/threonine protein kinase</fullName>
        <ecNumber evidence="1">2.7.11.1</ecNumber>
    </recommendedName>
</protein>
<evidence type="ECO:0000256" key="8">
    <source>
        <dbReference type="ARBA" id="ARBA00048679"/>
    </source>
</evidence>
<comment type="caution">
    <text evidence="11">The sequence shown here is derived from an EMBL/GenBank/DDBJ whole genome shotgun (WGS) entry which is preliminary data.</text>
</comment>
<evidence type="ECO:0000256" key="1">
    <source>
        <dbReference type="ARBA" id="ARBA00012513"/>
    </source>
</evidence>
<evidence type="ECO:0000256" key="2">
    <source>
        <dbReference type="ARBA" id="ARBA00022527"/>
    </source>
</evidence>
<dbReference type="GO" id="GO:0005524">
    <property type="term" value="F:ATP binding"/>
    <property type="evidence" value="ECO:0007669"/>
    <property type="project" value="UniProtKB-KW"/>
</dbReference>